<comment type="caution">
    <text evidence="9">The sequence shown here is derived from an EMBL/GenBank/DDBJ whole genome shotgun (WGS) entry which is preliminary data.</text>
</comment>
<feature type="modified residue" description="N6-(pyridoxal phosphate)lysine" evidence="6">
    <location>
        <position position="111"/>
    </location>
</feature>
<evidence type="ECO:0000259" key="7">
    <source>
        <dbReference type="Pfam" id="PF00291"/>
    </source>
</evidence>
<evidence type="ECO:0000256" key="5">
    <source>
        <dbReference type="NCBIfam" id="TIGR00260"/>
    </source>
</evidence>
<dbReference type="Gene3D" id="3.90.1380.10">
    <property type="entry name" value="Threonine synthase, N-terminal domain"/>
    <property type="match status" value="1"/>
</dbReference>
<proteinExistence type="inferred from homology"/>
<dbReference type="GO" id="GO:0009088">
    <property type="term" value="P:threonine biosynthetic process"/>
    <property type="evidence" value="ECO:0007669"/>
    <property type="project" value="UniProtKB-UniRule"/>
</dbReference>
<dbReference type="InterPro" id="IPR001926">
    <property type="entry name" value="TrpB-like_PALP"/>
</dbReference>
<sequence>MESTLQYYSTNLQTRAVNFCEALLTGMAPDRGLFMPEDIPQLSCEELDAFSQMEYDEVAYAVIRKFLHSDIPDHDLRTIVKDAYNYPVPLEQVYDKKYVMRLDRGPTASFKDFAARLMGRLMQYFLSQDDRRLLILTATSGDTGSAIANAFYGLDKIKVVILFPEKEVTDRQRKQMTTLQKNLQTIALDGKFDDCQALVKQAFADADLDDLHLSSANSINIGRLLPQMIYYIYAFAKLSSGRTDDQIIFSVPSGNFGDLMGGLMARRMGLPVKKFVVATNANDEFPNFVSTGKYHSISPSRNCLSSAMNVGHPSNLARLIALYGGQMDETGTIISSADLDSIRKDIYAISINDEETKAAIEHAYNTHRLVLEPHGAVGWSGLMHYLKDEPGDDSPEQVCVCLETAHPAKFPQVIQDVLSLDPKLPPSLEGLEDQEETFITMKHDYDAFKRFLQENY</sequence>
<dbReference type="Proteomes" id="UP000229740">
    <property type="component" value="Unassembled WGS sequence"/>
</dbReference>
<comment type="similarity">
    <text evidence="2">Belongs to the threonine synthase family.</text>
</comment>
<evidence type="ECO:0000256" key="4">
    <source>
        <dbReference type="ARBA" id="ARBA00023239"/>
    </source>
</evidence>
<dbReference type="SUPFAM" id="SSF53686">
    <property type="entry name" value="Tryptophan synthase beta subunit-like PLP-dependent enzymes"/>
    <property type="match status" value="1"/>
</dbReference>
<organism evidence="9 10">
    <name type="scientific">candidate division KSB3 bacterium</name>
    <dbReference type="NCBI Taxonomy" id="2044937"/>
    <lineage>
        <taxon>Bacteria</taxon>
        <taxon>candidate division KSB3</taxon>
    </lineage>
</organism>
<evidence type="ECO:0000256" key="3">
    <source>
        <dbReference type="ARBA" id="ARBA00022898"/>
    </source>
</evidence>
<evidence type="ECO:0000313" key="9">
    <source>
        <dbReference type="EMBL" id="PID58557.1"/>
    </source>
</evidence>
<reference evidence="9 10" key="1">
    <citation type="submission" date="2017-10" db="EMBL/GenBank/DDBJ databases">
        <title>Novel microbial diversity and functional potential in the marine mammal oral microbiome.</title>
        <authorList>
            <person name="Dudek N.K."/>
            <person name="Sun C.L."/>
            <person name="Burstein D."/>
            <person name="Kantor R.S."/>
            <person name="Aliaga Goltsman D.S."/>
            <person name="Bik E.M."/>
            <person name="Thomas B.C."/>
            <person name="Banfield J.F."/>
            <person name="Relman D.A."/>
        </authorList>
    </citation>
    <scope>NUCLEOTIDE SEQUENCE [LARGE SCALE GENOMIC DNA]</scope>
    <source>
        <strain evidence="9">DOLZORAL124_49_17</strain>
    </source>
</reference>
<evidence type="ECO:0000256" key="6">
    <source>
        <dbReference type="PIRSR" id="PIRSR604450-51"/>
    </source>
</evidence>
<dbReference type="InterPro" id="IPR051166">
    <property type="entry name" value="Threonine_Synthase"/>
</dbReference>
<dbReference type="GO" id="GO:0004795">
    <property type="term" value="F:threonine synthase activity"/>
    <property type="evidence" value="ECO:0007669"/>
    <property type="project" value="UniProtKB-UniRule"/>
</dbReference>
<dbReference type="Gene3D" id="3.40.50.1100">
    <property type="match status" value="2"/>
</dbReference>
<evidence type="ECO:0000259" key="8">
    <source>
        <dbReference type="Pfam" id="PF14821"/>
    </source>
</evidence>
<keyword evidence="4" id="KW-0456">Lyase</keyword>
<dbReference type="InterPro" id="IPR037158">
    <property type="entry name" value="Thr_synth_N_sf"/>
</dbReference>
<keyword evidence="3 6" id="KW-0663">Pyridoxal phosphate</keyword>
<dbReference type="InterPro" id="IPR029144">
    <property type="entry name" value="Thr_synth_N"/>
</dbReference>
<dbReference type="EMBL" id="PDPS01000022">
    <property type="protein sequence ID" value="PID58557.1"/>
    <property type="molecule type" value="Genomic_DNA"/>
</dbReference>
<feature type="domain" description="Tryptophan synthase beta chain-like PALP" evidence="7">
    <location>
        <begin position="98"/>
        <end position="392"/>
    </location>
</feature>
<protein>
    <recommendedName>
        <fullName evidence="5">Threonine synthase</fullName>
        <ecNumber evidence="5">4.2.3.1</ecNumber>
    </recommendedName>
</protein>
<dbReference type="EC" id="4.2.3.1" evidence="5"/>
<gene>
    <name evidence="9" type="ORF">CSB45_03160</name>
</gene>
<feature type="domain" description="Threonine synthase N-terminal" evidence="8">
    <location>
        <begin position="6"/>
        <end position="84"/>
    </location>
</feature>
<dbReference type="NCBIfam" id="TIGR00260">
    <property type="entry name" value="thrC"/>
    <property type="match status" value="1"/>
</dbReference>
<name>A0A2G6E9C6_9BACT</name>
<evidence type="ECO:0000256" key="2">
    <source>
        <dbReference type="ARBA" id="ARBA00005517"/>
    </source>
</evidence>
<dbReference type="PANTHER" id="PTHR42690">
    <property type="entry name" value="THREONINE SYNTHASE FAMILY MEMBER"/>
    <property type="match status" value="1"/>
</dbReference>
<dbReference type="InterPro" id="IPR004450">
    <property type="entry name" value="Thr_synthase-like"/>
</dbReference>
<comment type="cofactor">
    <cofactor evidence="1 6">
        <name>pyridoxal 5'-phosphate</name>
        <dbReference type="ChEBI" id="CHEBI:597326"/>
    </cofactor>
</comment>
<evidence type="ECO:0000256" key="1">
    <source>
        <dbReference type="ARBA" id="ARBA00001933"/>
    </source>
</evidence>
<dbReference type="Pfam" id="PF00291">
    <property type="entry name" value="PALP"/>
    <property type="match status" value="1"/>
</dbReference>
<dbReference type="PANTHER" id="PTHR42690:SF1">
    <property type="entry name" value="THREONINE SYNTHASE-LIKE 2"/>
    <property type="match status" value="1"/>
</dbReference>
<dbReference type="Pfam" id="PF14821">
    <property type="entry name" value="Thr_synth_N"/>
    <property type="match status" value="1"/>
</dbReference>
<dbReference type="InterPro" id="IPR036052">
    <property type="entry name" value="TrpB-like_PALP_sf"/>
</dbReference>
<evidence type="ECO:0000313" key="10">
    <source>
        <dbReference type="Proteomes" id="UP000229740"/>
    </source>
</evidence>
<dbReference type="AlphaFoldDB" id="A0A2G6E9C6"/>
<accession>A0A2G6E9C6</accession>